<evidence type="ECO:0000313" key="11">
    <source>
        <dbReference type="Proteomes" id="UP001634007"/>
    </source>
</evidence>
<evidence type="ECO:0000313" key="10">
    <source>
        <dbReference type="EMBL" id="KAL3752281.1"/>
    </source>
</evidence>
<comment type="similarity">
    <text evidence="2">Belongs to the HD-ZIP homeobox family. Class II subfamily.</text>
</comment>
<evidence type="ECO:0000256" key="5">
    <source>
        <dbReference type="PROSITE-ProRule" id="PRU00108"/>
    </source>
</evidence>
<feature type="DNA-binding region" description="Homeobox" evidence="5">
    <location>
        <begin position="117"/>
        <end position="185"/>
    </location>
</feature>
<dbReference type="Pfam" id="PF04618">
    <property type="entry name" value="HD-ZIP_N"/>
    <property type="match status" value="1"/>
</dbReference>
<evidence type="ECO:0000256" key="7">
    <source>
        <dbReference type="SAM" id="MobiDB-lite"/>
    </source>
</evidence>
<keyword evidence="8" id="KW-0812">Transmembrane</keyword>
<dbReference type="SMART" id="SM00389">
    <property type="entry name" value="HOX"/>
    <property type="match status" value="1"/>
</dbReference>
<keyword evidence="3" id="KW-0805">Transcription regulation</keyword>
<dbReference type="PANTHER" id="PTHR45714:SF11">
    <property type="entry name" value="HOMEOBOX-LEUCINE ZIPPER PROTEIN HAT3"/>
    <property type="match status" value="1"/>
</dbReference>
<dbReference type="SMART" id="SM00340">
    <property type="entry name" value="HALZ"/>
    <property type="match status" value="1"/>
</dbReference>
<comment type="subcellular location">
    <subcellularLocation>
        <location evidence="1 5">Nucleus</location>
    </subcellularLocation>
</comment>
<dbReference type="SUPFAM" id="SSF46689">
    <property type="entry name" value="Homeodomain-like"/>
    <property type="match status" value="1"/>
</dbReference>
<dbReference type="AlphaFoldDB" id="A0ABD3LKF8"/>
<evidence type="ECO:0000256" key="8">
    <source>
        <dbReference type="SAM" id="Phobius"/>
    </source>
</evidence>
<accession>A0ABD3LKF8</accession>
<feature type="compositionally biased region" description="Low complexity" evidence="7">
    <location>
        <begin position="72"/>
        <end position="82"/>
    </location>
</feature>
<name>A0ABD3LKF8_EUCGL</name>
<dbReference type="CDD" id="cd00086">
    <property type="entry name" value="homeodomain"/>
    <property type="match status" value="1"/>
</dbReference>
<reference evidence="10 11" key="1">
    <citation type="submission" date="2024-11" db="EMBL/GenBank/DDBJ databases">
        <title>Chromosome-level genome assembly of Eucalyptus globulus Labill. provides insights into its genome evolution.</title>
        <authorList>
            <person name="Li X."/>
        </authorList>
    </citation>
    <scope>NUCLEOTIDE SEQUENCE [LARGE SCALE GENOMIC DNA]</scope>
    <source>
        <strain evidence="10">CL2024</strain>
        <tissue evidence="10">Fresh tender leaves</tissue>
    </source>
</reference>
<comment type="caution">
    <text evidence="10">The sequence shown here is derived from an EMBL/GenBank/DDBJ whole genome shotgun (WGS) entry which is preliminary data.</text>
</comment>
<evidence type="ECO:0000256" key="4">
    <source>
        <dbReference type="ARBA" id="ARBA00023163"/>
    </source>
</evidence>
<dbReference type="Gene3D" id="1.10.10.60">
    <property type="entry name" value="Homeodomain-like"/>
    <property type="match status" value="1"/>
</dbReference>
<keyword evidence="5" id="KW-0539">Nucleus</keyword>
<keyword evidence="8" id="KW-1133">Transmembrane helix</keyword>
<evidence type="ECO:0000259" key="9">
    <source>
        <dbReference type="PROSITE" id="PS50071"/>
    </source>
</evidence>
<feature type="compositionally biased region" description="Basic and acidic residues" evidence="7">
    <location>
        <begin position="84"/>
        <end position="100"/>
    </location>
</feature>
<dbReference type="InterPro" id="IPR050762">
    <property type="entry name" value="HD-ZIP_Homeobox_LZ_Class_II"/>
</dbReference>
<organism evidence="10 11">
    <name type="scientific">Eucalyptus globulus</name>
    <name type="common">Tasmanian blue gum</name>
    <dbReference type="NCBI Taxonomy" id="34317"/>
    <lineage>
        <taxon>Eukaryota</taxon>
        <taxon>Viridiplantae</taxon>
        <taxon>Streptophyta</taxon>
        <taxon>Embryophyta</taxon>
        <taxon>Tracheophyta</taxon>
        <taxon>Spermatophyta</taxon>
        <taxon>Magnoliopsida</taxon>
        <taxon>eudicotyledons</taxon>
        <taxon>Gunneridae</taxon>
        <taxon>Pentapetalae</taxon>
        <taxon>rosids</taxon>
        <taxon>malvids</taxon>
        <taxon>Myrtales</taxon>
        <taxon>Myrtaceae</taxon>
        <taxon>Myrtoideae</taxon>
        <taxon>Eucalypteae</taxon>
        <taxon>Eucalyptus</taxon>
    </lineage>
</organism>
<dbReference type="Proteomes" id="UP001634007">
    <property type="component" value="Unassembled WGS sequence"/>
</dbReference>
<gene>
    <name evidence="10" type="ORF">ACJRO7_013005</name>
</gene>
<feature type="region of interest" description="Disordered" evidence="7">
    <location>
        <begin position="71"/>
        <end position="120"/>
    </location>
</feature>
<dbReference type="Pfam" id="PF02183">
    <property type="entry name" value="HALZ"/>
    <property type="match status" value="1"/>
</dbReference>
<keyword evidence="8" id="KW-0472">Membrane</keyword>
<keyword evidence="4" id="KW-0804">Transcription</keyword>
<keyword evidence="6" id="KW-0175">Coiled coil</keyword>
<dbReference type="PANTHER" id="PTHR45714">
    <property type="entry name" value="HOMEOBOX-LEUCINE ZIPPER PROTEIN HAT14"/>
    <property type="match status" value="1"/>
</dbReference>
<evidence type="ECO:0000256" key="6">
    <source>
        <dbReference type="SAM" id="Coils"/>
    </source>
</evidence>
<keyword evidence="5" id="KW-0371">Homeobox</keyword>
<protein>
    <recommendedName>
        <fullName evidence="9">Homeobox domain-containing protein</fullName>
    </recommendedName>
</protein>
<evidence type="ECO:0000256" key="1">
    <source>
        <dbReference type="ARBA" id="ARBA00004123"/>
    </source>
</evidence>
<keyword evidence="11" id="KW-1185">Reference proteome</keyword>
<feature type="coiled-coil region" evidence="6">
    <location>
        <begin position="187"/>
        <end position="217"/>
    </location>
</feature>
<dbReference type="GO" id="GO:0003677">
    <property type="term" value="F:DNA binding"/>
    <property type="evidence" value="ECO:0007669"/>
    <property type="project" value="UniProtKB-UniRule"/>
</dbReference>
<dbReference type="InterPro" id="IPR006712">
    <property type="entry name" value="HD-ZIP_N"/>
</dbReference>
<feature type="domain" description="Homeobox" evidence="9">
    <location>
        <begin position="115"/>
        <end position="184"/>
    </location>
</feature>
<keyword evidence="5" id="KW-0238">DNA-binding</keyword>
<dbReference type="InterPro" id="IPR003106">
    <property type="entry name" value="Leu_zip_homeo"/>
</dbReference>
<evidence type="ECO:0000256" key="2">
    <source>
        <dbReference type="ARBA" id="ARBA00006074"/>
    </source>
</evidence>
<dbReference type="InterPro" id="IPR001356">
    <property type="entry name" value="HD"/>
</dbReference>
<sequence>MGDVMTRNSKLSLQFIGLSVSSGLFGLGILTISSWRLIFLSNKLQNKAPFFGGIGINQDVLVVDLDDDNHVSSPNSTVSSISGKRSERDPHGENEVEAERTSCSCESIEEDGNGGDGARKKLRLSREQSLVLEETFKEHNTLNPMSGNFGHSIIDKYMLSLILNLSPRQVEVWFQNRTKMKQTQVDCEYLKRCCDNLTQENKRLQKEVQELRALKLSPQLYINMNPPTTLTMCPSCQRVSVPSASLSPPSSSLTASVIGPMGPVHNPFISQSTQTKVGFQRYNSFINLYS</sequence>
<dbReference type="GO" id="GO:0005634">
    <property type="term" value="C:nucleus"/>
    <property type="evidence" value="ECO:0007669"/>
    <property type="project" value="UniProtKB-SubCell"/>
</dbReference>
<feature type="transmembrane region" description="Helical" evidence="8">
    <location>
        <begin position="15"/>
        <end position="38"/>
    </location>
</feature>
<dbReference type="EMBL" id="JBJKBG010000002">
    <property type="protein sequence ID" value="KAL3752281.1"/>
    <property type="molecule type" value="Genomic_DNA"/>
</dbReference>
<dbReference type="PROSITE" id="PS50071">
    <property type="entry name" value="HOMEOBOX_2"/>
    <property type="match status" value="1"/>
</dbReference>
<proteinExistence type="inferred from homology"/>
<evidence type="ECO:0000256" key="3">
    <source>
        <dbReference type="ARBA" id="ARBA00023015"/>
    </source>
</evidence>
<dbReference type="InterPro" id="IPR009057">
    <property type="entry name" value="Homeodomain-like_sf"/>
</dbReference>